<dbReference type="GO" id="GO:0030170">
    <property type="term" value="F:pyridoxal phosphate binding"/>
    <property type="evidence" value="ECO:0007669"/>
    <property type="project" value="InterPro"/>
</dbReference>
<reference evidence="2 3" key="1">
    <citation type="journal article" date="2011" name="J. Bacteriol.">
        <title>Whole-genome shotgun sequencing of the sulfur-oxidizing chemoautotroph Tetrathiobacter kashmirensis.</title>
        <authorList>
            <person name="Ghosh W."/>
            <person name="George A."/>
            <person name="Agarwal A."/>
            <person name="Raj P."/>
            <person name="Alam M."/>
            <person name="Pyne P."/>
            <person name="Das Gupta S.K."/>
        </authorList>
    </citation>
    <scope>NUCLEOTIDE SEQUENCE [LARGE SCALE GENOMIC DNA]</scope>
    <source>
        <strain evidence="2 3">WT001</strain>
    </source>
</reference>
<protein>
    <submittedName>
        <fullName evidence="2">MOSC domain-containing protein</fullName>
    </submittedName>
</protein>
<dbReference type="AlphaFoldDB" id="I3UH97"/>
<evidence type="ECO:0000313" key="3">
    <source>
        <dbReference type="Proteomes" id="UP000005267"/>
    </source>
</evidence>
<dbReference type="STRING" id="1036672.TKWG_24040"/>
<reference evidence="3" key="2">
    <citation type="journal article" date="2013" name="PLoS ONE">
        <title>Genome implosion elicits host-confinement in Alcaligenaceae: evidence from the comparative genomics of Tetrathiobacter kashmirensis, a pathogen in the making.</title>
        <authorList>
            <person name="Ghosh W."/>
            <person name="Alam M."/>
            <person name="Roy C."/>
            <person name="Pyne P."/>
            <person name="George A."/>
            <person name="Chakraborty R."/>
            <person name="Majumder S."/>
            <person name="Agarwal A."/>
            <person name="Chakraborty S."/>
            <person name="Majumdar S."/>
            <person name="Gupta S.K."/>
        </authorList>
    </citation>
    <scope>NUCLEOTIDE SEQUENCE [LARGE SCALE GENOMIC DNA]</scope>
    <source>
        <strain evidence="3">WT001</strain>
    </source>
</reference>
<dbReference type="GO" id="GO:0030151">
    <property type="term" value="F:molybdenum ion binding"/>
    <property type="evidence" value="ECO:0007669"/>
    <property type="project" value="InterPro"/>
</dbReference>
<proteinExistence type="predicted"/>
<gene>
    <name evidence="2" type="ordered locus">TKWG_24040</name>
</gene>
<evidence type="ECO:0000259" key="1">
    <source>
        <dbReference type="PROSITE" id="PS51340"/>
    </source>
</evidence>
<keyword evidence="3" id="KW-1185">Reference proteome</keyword>
<dbReference type="Gene3D" id="2.40.33.20">
    <property type="entry name" value="PK beta-barrel domain-like"/>
    <property type="match status" value="1"/>
</dbReference>
<dbReference type="Pfam" id="PF03473">
    <property type="entry name" value="MOSC"/>
    <property type="match status" value="1"/>
</dbReference>
<sequence length="200" mass="21897">MKYPRITIKKSLRKFHMTIPASGRVLSVSQDDVHRFSKTPVSEICIVTGLGVQGDAHAGVTVKHRSRVAADPMQPNLRQVHLMHAELFAELKSQGFNVRPADLGENITTEGVDLLSLPRDTLLRIGDDVLLQITGLRNPCVQIDLFQPGLLKAVLLRQPNGELIRKAGIMTIVIAGGTVRAGDSIHVQLPAPPYLPLERV</sequence>
<evidence type="ECO:0000313" key="2">
    <source>
        <dbReference type="EMBL" id="AFK64385.1"/>
    </source>
</evidence>
<dbReference type="HOGENOM" id="CLU_092690_0_0_4"/>
<dbReference type="EMBL" id="CP003555">
    <property type="protein sequence ID" value="AFK64385.1"/>
    <property type="molecule type" value="Genomic_DNA"/>
</dbReference>
<dbReference type="SUPFAM" id="SSF50800">
    <property type="entry name" value="PK beta-barrel domain-like"/>
    <property type="match status" value="1"/>
</dbReference>
<dbReference type="PROSITE" id="PS51340">
    <property type="entry name" value="MOSC"/>
    <property type="match status" value="1"/>
</dbReference>
<name>I3UH97_ADVKW</name>
<dbReference type="InterPro" id="IPR011037">
    <property type="entry name" value="Pyrv_Knase-like_insert_dom_sf"/>
</dbReference>
<organism evidence="2 3">
    <name type="scientific">Advenella kashmirensis (strain DSM 17095 / LMG 22695 / WT001)</name>
    <name type="common">Tetrathiobacter kashmirensis</name>
    <dbReference type="NCBI Taxonomy" id="1036672"/>
    <lineage>
        <taxon>Bacteria</taxon>
        <taxon>Pseudomonadati</taxon>
        <taxon>Pseudomonadota</taxon>
        <taxon>Betaproteobacteria</taxon>
        <taxon>Burkholderiales</taxon>
        <taxon>Alcaligenaceae</taxon>
    </lineage>
</organism>
<dbReference type="GO" id="GO:0003824">
    <property type="term" value="F:catalytic activity"/>
    <property type="evidence" value="ECO:0007669"/>
    <property type="project" value="InterPro"/>
</dbReference>
<dbReference type="InterPro" id="IPR052716">
    <property type="entry name" value="MOSC_domain"/>
</dbReference>
<dbReference type="PANTHER" id="PTHR36930:SF1">
    <property type="entry name" value="MOSC DOMAIN-CONTAINING PROTEIN"/>
    <property type="match status" value="1"/>
</dbReference>
<dbReference type="KEGG" id="aka:TKWG_24040"/>
<feature type="domain" description="MOSC" evidence="1">
    <location>
        <begin position="39"/>
        <end position="188"/>
    </location>
</feature>
<dbReference type="PANTHER" id="PTHR36930">
    <property type="entry name" value="METAL-SULFUR CLUSTER BIOSYNTHESIS PROTEINS YUAD-RELATED"/>
    <property type="match status" value="1"/>
</dbReference>
<accession>I3UH97</accession>
<dbReference type="InterPro" id="IPR005302">
    <property type="entry name" value="MoCF_Sase_C"/>
</dbReference>
<dbReference type="Proteomes" id="UP000005267">
    <property type="component" value="Chromosome"/>
</dbReference>